<feature type="compositionally biased region" description="Polar residues" evidence="3">
    <location>
        <begin position="9"/>
        <end position="30"/>
    </location>
</feature>
<dbReference type="AlphaFoldDB" id="A0A8H7E434"/>
<feature type="region of interest" description="Disordered" evidence="3">
    <location>
        <begin position="166"/>
        <end position="188"/>
    </location>
</feature>
<feature type="compositionally biased region" description="Polar residues" evidence="3">
    <location>
        <begin position="772"/>
        <end position="808"/>
    </location>
</feature>
<sequence length="970" mass="105963">MNPPFPPNRGQTLSPVSTSGSEWSGINGYQTMPRLRSPYSANRSQDNSPDRGTGNGVNGNFEHMPLGAVGEARRPSVPASQAPSPPASIANSRSSDGTLSDQQSRKYRRMEDQLAQHYDVLKRYLNGGQPQPPRPNKARDKLLRLSATQFHELSTDVYDELIRRQAATPPRPPPGRPPQRPPNVPPYLLPRAEFHEKRNQARQKLSSLQPQRFRDLATDVFCELERRFPHFRNMNLSRRGSPSSSIHGSLPSRGPTPNGLRPGPPGSTGFGGPPRGVSGRGPGSPPVGFPMNGQRQPIREGSLSSPPLQGEGFSDKSALSPESDYGKPMPKQFQSNTITPNKSTMVEDEEDEFAIYDEPYENDRQSDAFGLDGQAGVGTESPGDTTATTRSGSGSVMNAKLAEAHSKAKELLSRIEELEISLSLKDEEISRLQDAEQSRSTESDWIDVKQELQKRLGDAESLNRSMKDQLDRAHTDQANVERDLRSQLDKAKRSQASDGGWKAKYDQLESEHNALQAKLREQQHVTEEVRQQASGFLTEMRMMAESGGSNWEREDKLRNDVRRLEEEVKEWKGRYAKSKAQLRNLRASSIGLSMHRPDAARYAKADEFTQSDGLVKDVHVTRFQISIDELLRIARTEDSSAVLDHMKSIVVAVRSITGDVDAAGMADKDDEKAHRRGRLKSKVSATANNVITASKNFASSNGISPVSLLDAAASHLTMAVVELVRVVKIRPTPPGEVDDEDEVVTNTESMKDSTYFNVEPSHMRDQSANGSIYSAVSTPHGSIGSSGANTATHLTSASKSSNGSTATTGYGGPGESDPAGVQLGFGMRAQEDGELEDLKLYLEDQTDSLVHSIQTLVGSIRAEADLPQIRTHISTIADVVGEVVTATGDSIASSASLRATVEPIVLNLANCRSRLISASAESEALSEKKRVKDFLSQLPPLAFEIARETKELVQRVEETDQEVGQGQDSS</sequence>
<feature type="coiled-coil region" evidence="2">
    <location>
        <begin position="554"/>
        <end position="588"/>
    </location>
</feature>
<keyword evidence="2" id="KW-0175">Coiled coil</keyword>
<dbReference type="Gene3D" id="1.20.120.330">
    <property type="entry name" value="Nucleotidyltransferases domain 2"/>
    <property type="match status" value="1"/>
</dbReference>
<gene>
    <name evidence="5" type="ORF">GJ744_007449</name>
</gene>
<protein>
    <recommendedName>
        <fullName evidence="4">GIT Spa2 homology (SHD) domain-containing protein</fullName>
    </recommendedName>
</protein>
<dbReference type="PANTHER" id="PTHR21601:SF0">
    <property type="entry name" value="PROTEIN SPA2-RELATED"/>
    <property type="match status" value="1"/>
</dbReference>
<feature type="region of interest" description="Disordered" evidence="3">
    <location>
        <begin position="1"/>
        <end position="113"/>
    </location>
</feature>
<name>A0A8H7E434_9EURO</name>
<dbReference type="GO" id="GO:1902716">
    <property type="term" value="C:cell cortex of growing cell tip"/>
    <property type="evidence" value="ECO:0007669"/>
    <property type="project" value="TreeGrafter"/>
</dbReference>
<dbReference type="GO" id="GO:0005826">
    <property type="term" value="C:actomyosin contractile ring"/>
    <property type="evidence" value="ECO:0007669"/>
    <property type="project" value="TreeGrafter"/>
</dbReference>
<evidence type="ECO:0000256" key="1">
    <source>
        <dbReference type="ARBA" id="ARBA00022737"/>
    </source>
</evidence>
<feature type="compositionally biased region" description="Low complexity" evidence="3">
    <location>
        <begin position="75"/>
        <end position="95"/>
    </location>
</feature>
<dbReference type="InterPro" id="IPR039892">
    <property type="entry name" value="Spa2/Sph1"/>
</dbReference>
<feature type="region of interest" description="Disordered" evidence="3">
    <location>
        <begin position="234"/>
        <end position="397"/>
    </location>
</feature>
<dbReference type="Pfam" id="PF08518">
    <property type="entry name" value="GIT_SHD"/>
    <property type="match status" value="2"/>
</dbReference>
<comment type="caution">
    <text evidence="5">The sequence shown here is derived from an EMBL/GenBank/DDBJ whole genome shotgun (WGS) entry which is preliminary data.</text>
</comment>
<feature type="region of interest" description="Disordered" evidence="3">
    <location>
        <begin position="772"/>
        <end position="819"/>
    </location>
</feature>
<feature type="compositionally biased region" description="Acidic residues" evidence="3">
    <location>
        <begin position="346"/>
        <end position="360"/>
    </location>
</feature>
<dbReference type="InterPro" id="IPR022018">
    <property type="entry name" value="GIT1_C"/>
</dbReference>
<feature type="compositionally biased region" description="Polar residues" evidence="3">
    <location>
        <begin position="382"/>
        <end position="396"/>
    </location>
</feature>
<feature type="compositionally biased region" description="Basic and acidic residues" evidence="3">
    <location>
        <begin position="465"/>
        <end position="492"/>
    </location>
</feature>
<evidence type="ECO:0000256" key="2">
    <source>
        <dbReference type="SAM" id="Coils"/>
    </source>
</evidence>
<dbReference type="Pfam" id="PF12205">
    <property type="entry name" value="GIT1_C"/>
    <property type="match status" value="1"/>
</dbReference>
<feature type="compositionally biased region" description="Gly residues" evidence="3">
    <location>
        <begin position="266"/>
        <end position="282"/>
    </location>
</feature>
<feature type="compositionally biased region" description="Pro residues" evidence="3">
    <location>
        <begin position="169"/>
        <end position="188"/>
    </location>
</feature>
<organism evidence="5 6">
    <name type="scientific">Endocarpon pusillum</name>
    <dbReference type="NCBI Taxonomy" id="364733"/>
    <lineage>
        <taxon>Eukaryota</taxon>
        <taxon>Fungi</taxon>
        <taxon>Dikarya</taxon>
        <taxon>Ascomycota</taxon>
        <taxon>Pezizomycotina</taxon>
        <taxon>Eurotiomycetes</taxon>
        <taxon>Chaetothyriomycetidae</taxon>
        <taxon>Verrucariales</taxon>
        <taxon>Verrucariaceae</taxon>
        <taxon>Endocarpon</taxon>
    </lineage>
</organism>
<proteinExistence type="predicted"/>
<feature type="compositionally biased region" description="Polar residues" evidence="3">
    <location>
        <begin position="332"/>
        <end position="344"/>
    </location>
</feature>
<evidence type="ECO:0000313" key="6">
    <source>
        <dbReference type="Proteomes" id="UP000606974"/>
    </source>
</evidence>
<dbReference type="PANTHER" id="PTHR21601">
    <property type="entry name" value="SPA2 PROTEIN"/>
    <property type="match status" value="1"/>
</dbReference>
<feature type="domain" description="GIT Spa2 homology (SHD)" evidence="4">
    <location>
        <begin position="138"/>
        <end position="168"/>
    </location>
</feature>
<dbReference type="InterPro" id="IPR013724">
    <property type="entry name" value="GIT_SHD"/>
</dbReference>
<accession>A0A8H7E434</accession>
<reference evidence="5" key="1">
    <citation type="submission" date="2020-02" db="EMBL/GenBank/DDBJ databases">
        <authorList>
            <person name="Palmer J.M."/>
        </authorList>
    </citation>
    <scope>NUCLEOTIDE SEQUENCE</scope>
    <source>
        <strain evidence="5">EPUS1.4</strain>
        <tissue evidence="5">Thallus</tissue>
    </source>
</reference>
<feature type="compositionally biased region" description="Low complexity" evidence="3">
    <location>
        <begin position="236"/>
        <end position="253"/>
    </location>
</feature>
<dbReference type="GO" id="GO:0005078">
    <property type="term" value="F:MAP-kinase scaffold activity"/>
    <property type="evidence" value="ECO:0007669"/>
    <property type="project" value="TreeGrafter"/>
</dbReference>
<feature type="domain" description="GIT Spa2 homology (SHD)" evidence="4">
    <location>
        <begin position="201"/>
        <end position="231"/>
    </location>
</feature>
<dbReference type="EMBL" id="JAACFV010000037">
    <property type="protein sequence ID" value="KAF7509754.1"/>
    <property type="molecule type" value="Genomic_DNA"/>
</dbReference>
<evidence type="ECO:0000259" key="4">
    <source>
        <dbReference type="SMART" id="SM00555"/>
    </source>
</evidence>
<feature type="region of interest" description="Disordered" evidence="3">
    <location>
        <begin position="457"/>
        <end position="501"/>
    </location>
</feature>
<evidence type="ECO:0000313" key="5">
    <source>
        <dbReference type="EMBL" id="KAF7509754.1"/>
    </source>
</evidence>
<dbReference type="SMART" id="SM00555">
    <property type="entry name" value="GIT"/>
    <property type="match status" value="2"/>
</dbReference>
<dbReference type="Proteomes" id="UP000606974">
    <property type="component" value="Unassembled WGS sequence"/>
</dbReference>
<keyword evidence="6" id="KW-1185">Reference proteome</keyword>
<dbReference type="Pfam" id="PF23742">
    <property type="entry name" value="VBS_C3G9"/>
    <property type="match status" value="1"/>
</dbReference>
<evidence type="ECO:0000256" key="3">
    <source>
        <dbReference type="SAM" id="MobiDB-lite"/>
    </source>
</evidence>
<keyword evidence="1" id="KW-0677">Repeat</keyword>
<dbReference type="OrthoDB" id="5588096at2759"/>
<dbReference type="InterPro" id="IPR056439">
    <property type="entry name" value="VBS_C3G9"/>
</dbReference>